<dbReference type="Gene3D" id="3.30.70.100">
    <property type="match status" value="1"/>
</dbReference>
<dbReference type="AlphaFoldDB" id="A0AAV5EQY6"/>
<name>A0AAV5EQY6_ELECO</name>
<dbReference type="PANTHER" id="PTHR46932">
    <property type="entry name" value="HEAVY METAL-ASSOCIATED ISOPRENYLATED PLANT PROTEIN 47"/>
    <property type="match status" value="1"/>
</dbReference>
<evidence type="ECO:0000256" key="1">
    <source>
        <dbReference type="SAM" id="MobiDB-lite"/>
    </source>
</evidence>
<keyword evidence="2" id="KW-1133">Transmembrane helix</keyword>
<evidence type="ECO:0000313" key="4">
    <source>
        <dbReference type="Proteomes" id="UP001054889"/>
    </source>
</evidence>
<reference evidence="3" key="1">
    <citation type="journal article" date="2018" name="DNA Res.">
        <title>Multiple hybrid de novo genome assembly of finger millet, an orphan allotetraploid crop.</title>
        <authorList>
            <person name="Hatakeyama M."/>
            <person name="Aluri S."/>
            <person name="Balachadran M.T."/>
            <person name="Sivarajan S.R."/>
            <person name="Patrignani A."/>
            <person name="Gruter S."/>
            <person name="Poveda L."/>
            <person name="Shimizu-Inatsugi R."/>
            <person name="Baeten J."/>
            <person name="Francoijs K.J."/>
            <person name="Nataraja K.N."/>
            <person name="Reddy Y.A.N."/>
            <person name="Phadnis S."/>
            <person name="Ravikumar R.L."/>
            <person name="Schlapbach R."/>
            <person name="Sreeman S.M."/>
            <person name="Shimizu K.K."/>
        </authorList>
    </citation>
    <scope>NUCLEOTIDE SEQUENCE</scope>
</reference>
<keyword evidence="4" id="KW-1185">Reference proteome</keyword>
<dbReference type="EMBL" id="BQKI01000078">
    <property type="protein sequence ID" value="GJN25798.1"/>
    <property type="molecule type" value="Genomic_DNA"/>
</dbReference>
<gene>
    <name evidence="3" type="primary">gb13674</name>
    <name evidence="3" type="ORF">PR202_gb13674</name>
</gene>
<keyword evidence="2" id="KW-0812">Transmembrane</keyword>
<reference evidence="3" key="2">
    <citation type="submission" date="2021-12" db="EMBL/GenBank/DDBJ databases">
        <title>Resequencing data analysis of finger millet.</title>
        <authorList>
            <person name="Hatakeyama M."/>
            <person name="Aluri S."/>
            <person name="Balachadran M.T."/>
            <person name="Sivarajan S.R."/>
            <person name="Poveda L."/>
            <person name="Shimizu-Inatsugi R."/>
            <person name="Schlapbach R."/>
            <person name="Sreeman S.M."/>
            <person name="Shimizu K.K."/>
        </authorList>
    </citation>
    <scope>NUCLEOTIDE SEQUENCE</scope>
</reference>
<accession>A0AAV5EQY6</accession>
<dbReference type="PANTHER" id="PTHR46932:SF12">
    <property type="entry name" value="HEAVY METAL-ASSOCIATED ISOPRENYLATED PLANT PROTEIN 47"/>
    <property type="match status" value="1"/>
</dbReference>
<dbReference type="InterPro" id="IPR042885">
    <property type="entry name" value="HIPP47/16"/>
</dbReference>
<organism evidence="3 4">
    <name type="scientific">Eleusine coracana subsp. coracana</name>
    <dbReference type="NCBI Taxonomy" id="191504"/>
    <lineage>
        <taxon>Eukaryota</taxon>
        <taxon>Viridiplantae</taxon>
        <taxon>Streptophyta</taxon>
        <taxon>Embryophyta</taxon>
        <taxon>Tracheophyta</taxon>
        <taxon>Spermatophyta</taxon>
        <taxon>Magnoliopsida</taxon>
        <taxon>Liliopsida</taxon>
        <taxon>Poales</taxon>
        <taxon>Poaceae</taxon>
        <taxon>PACMAD clade</taxon>
        <taxon>Chloridoideae</taxon>
        <taxon>Cynodonteae</taxon>
        <taxon>Eleusininae</taxon>
        <taxon>Eleusine</taxon>
    </lineage>
</organism>
<feature type="region of interest" description="Disordered" evidence="1">
    <location>
        <begin position="67"/>
        <end position="100"/>
    </location>
</feature>
<proteinExistence type="predicted"/>
<feature type="transmembrane region" description="Helical" evidence="2">
    <location>
        <begin position="145"/>
        <end position="164"/>
    </location>
</feature>
<protein>
    <submittedName>
        <fullName evidence="3">Uncharacterized protein</fullName>
    </submittedName>
</protein>
<evidence type="ECO:0000313" key="3">
    <source>
        <dbReference type="EMBL" id="GJN25798.1"/>
    </source>
</evidence>
<feature type="compositionally biased region" description="Basic and acidic residues" evidence="1">
    <location>
        <begin position="67"/>
        <end position="86"/>
    </location>
</feature>
<dbReference type="Proteomes" id="UP001054889">
    <property type="component" value="Unassembled WGS sequence"/>
</dbReference>
<comment type="caution">
    <text evidence="3">The sequence shown here is derived from an EMBL/GenBank/DDBJ whole genome shotgun (WGS) entry which is preliminary data.</text>
</comment>
<evidence type="ECO:0000256" key="2">
    <source>
        <dbReference type="SAM" id="Phobius"/>
    </source>
</evidence>
<sequence length="166" mass="18386">MPSEKSRSKAMALVAALAGVNSIGVAGDDKDQLVVVGDSVDAVCLARCLRRKIDGHAVILHIGVAGDGKDKKPHERKDGDLFEKPDLQLPEHQPEGPPAMVPVRRTFNMSKVHRRRVRLPVVRKPRMMTPRTQHLSSQRSTARRVLPLFVWCALCFVMLLASVFGH</sequence>
<keyword evidence="2" id="KW-0472">Membrane</keyword>